<evidence type="ECO:0000313" key="4">
    <source>
        <dbReference type="Ensembl" id="ENSPSIP00000007443.1"/>
    </source>
</evidence>
<reference evidence="4" key="3">
    <citation type="submission" date="2025-08" db="UniProtKB">
        <authorList>
            <consortium name="Ensembl"/>
        </authorList>
    </citation>
    <scope>IDENTIFICATION</scope>
</reference>
<dbReference type="PROSITE" id="PS50835">
    <property type="entry name" value="IG_LIKE"/>
    <property type="match status" value="5"/>
</dbReference>
<feature type="domain" description="Ig-like" evidence="3">
    <location>
        <begin position="224"/>
        <end position="321"/>
    </location>
</feature>
<accession>K7FHD3</accession>
<dbReference type="InterPro" id="IPR003006">
    <property type="entry name" value="Ig/MHC_CS"/>
</dbReference>
<dbReference type="InterPro" id="IPR036179">
    <property type="entry name" value="Ig-like_dom_sf"/>
</dbReference>
<dbReference type="AlphaFoldDB" id="K7FHD3"/>
<reference evidence="5" key="2">
    <citation type="journal article" date="2013" name="Nat. Genet.">
        <title>The draft genomes of soft-shell turtle and green sea turtle yield insights into the development and evolution of the turtle-specific body plan.</title>
        <authorList>
            <person name="Wang Z."/>
            <person name="Pascual-Anaya J."/>
            <person name="Zadissa A."/>
            <person name="Li W."/>
            <person name="Niimura Y."/>
            <person name="Huang Z."/>
            <person name="Li C."/>
            <person name="White S."/>
            <person name="Xiong Z."/>
            <person name="Fang D."/>
            <person name="Wang B."/>
            <person name="Ming Y."/>
            <person name="Chen Y."/>
            <person name="Zheng Y."/>
            <person name="Kuraku S."/>
            <person name="Pignatelli M."/>
            <person name="Herrero J."/>
            <person name="Beal K."/>
            <person name="Nozawa M."/>
            <person name="Li Q."/>
            <person name="Wang J."/>
            <person name="Zhang H."/>
            <person name="Yu L."/>
            <person name="Shigenobu S."/>
            <person name="Wang J."/>
            <person name="Liu J."/>
            <person name="Flicek P."/>
            <person name="Searle S."/>
            <person name="Wang J."/>
            <person name="Kuratani S."/>
            <person name="Yin Y."/>
            <person name="Aken B."/>
            <person name="Zhang G."/>
            <person name="Irie N."/>
        </authorList>
    </citation>
    <scope>NUCLEOTIDE SEQUENCE [LARGE SCALE GENOMIC DNA]</scope>
    <source>
        <strain evidence="5">Daiwa-1</strain>
    </source>
</reference>
<reference evidence="4" key="4">
    <citation type="submission" date="2025-09" db="UniProtKB">
        <authorList>
            <consortium name="Ensembl"/>
        </authorList>
    </citation>
    <scope>IDENTIFICATION</scope>
</reference>
<sequence length="563" mass="61734">GITMKEPSITISSVYKEDNAGNRVSLTITCEASGFFPEDISISWLKNNSPILKSHYNNSPVTGSDTFSANSILKVESSKQSWENGDLFTCHVTHPAWGTKPSMYNTSKCLACPKSKLRPTIYLAKPSYEDVIKKSGHLTCLVLGYDLAATTITWQVEGKVSSAGKTEPPEKNNNGTTSLVSSHPVSQAQWGQGTRFTCKVSTLCSGELAQEITMVNKDMAKKEPSITISKAYHENLSGTKESLTLICEASGFYPEDISISWLKDNSPELTASYNNVPVAGSSTFSAYSILKVNRNEGTENCTCIVHHPALEEPKRVEEKVSFSGSDCHRPLPKVFLLPPSLEELYVGQNATITCVVSGMESPSSLEISWSKGNGGLLTEDHREPVLHPNGTYSAASVLRVCVEEWQAGEEFTCTVKHQDIPSAEVKTIHKSLEVSLRAPSVYVSPPHAEELALQEWATITCLASGFRPKDILVTWTRKDRPLPQEAYTNISPMREAGEEESYFIYSKLRIQASEWQKGDTYSCMVAHEGLPKIFTQRSVDKASGKPTAVNVSVVLSDTDVTCH</sequence>
<evidence type="ECO:0000313" key="5">
    <source>
        <dbReference type="Proteomes" id="UP000007267"/>
    </source>
</evidence>
<organism evidence="4 5">
    <name type="scientific">Pelodiscus sinensis</name>
    <name type="common">Chinese softshell turtle</name>
    <name type="synonym">Trionyx sinensis</name>
    <dbReference type="NCBI Taxonomy" id="13735"/>
    <lineage>
        <taxon>Eukaryota</taxon>
        <taxon>Metazoa</taxon>
        <taxon>Chordata</taxon>
        <taxon>Craniata</taxon>
        <taxon>Vertebrata</taxon>
        <taxon>Euteleostomi</taxon>
        <taxon>Archelosauria</taxon>
        <taxon>Testudinata</taxon>
        <taxon>Testudines</taxon>
        <taxon>Cryptodira</taxon>
        <taxon>Trionychia</taxon>
        <taxon>Trionychidae</taxon>
        <taxon>Pelodiscus</taxon>
    </lineage>
</organism>
<dbReference type="HOGENOM" id="CLU_030625_3_0_1"/>
<feature type="domain" description="Ig-like" evidence="3">
    <location>
        <begin position="439"/>
        <end position="540"/>
    </location>
</feature>
<dbReference type="SMART" id="SM00407">
    <property type="entry name" value="IGc1"/>
    <property type="match status" value="5"/>
</dbReference>
<dbReference type="InterPro" id="IPR050380">
    <property type="entry name" value="Immune_Resp_Modulators"/>
</dbReference>
<dbReference type="eggNOG" id="KOG4475">
    <property type="taxonomic scope" value="Eukaryota"/>
</dbReference>
<dbReference type="InterPro" id="IPR007110">
    <property type="entry name" value="Ig-like_dom"/>
</dbReference>
<reference evidence="5" key="1">
    <citation type="submission" date="2011-10" db="EMBL/GenBank/DDBJ databases">
        <authorList>
            <consortium name="Soft-shell Turtle Genome Consortium"/>
        </authorList>
    </citation>
    <scope>NUCLEOTIDE SEQUENCE [LARGE SCALE GENOMIC DNA]</scope>
    <source>
        <strain evidence="5">Daiwa-1</strain>
    </source>
</reference>
<dbReference type="InterPro" id="IPR003597">
    <property type="entry name" value="Ig_C1-set"/>
</dbReference>
<dbReference type="Proteomes" id="UP000007267">
    <property type="component" value="Unassembled WGS sequence"/>
</dbReference>
<dbReference type="InterPro" id="IPR013783">
    <property type="entry name" value="Ig-like_fold"/>
</dbReference>
<dbReference type="PROSITE" id="PS00290">
    <property type="entry name" value="IG_MHC"/>
    <property type="match status" value="3"/>
</dbReference>
<protein>
    <recommendedName>
        <fullName evidence="3">Ig-like domain-containing protein</fullName>
    </recommendedName>
</protein>
<dbReference type="Gene3D" id="2.60.40.10">
    <property type="entry name" value="Immunoglobulins"/>
    <property type="match status" value="5"/>
</dbReference>
<dbReference type="CDD" id="cd05768">
    <property type="entry name" value="IgC1_CH3_IgAGD_CH4_IgAEM"/>
    <property type="match status" value="1"/>
</dbReference>
<dbReference type="PANTHER" id="PTHR23411">
    <property type="entry name" value="TAPASIN"/>
    <property type="match status" value="1"/>
</dbReference>
<dbReference type="EMBL" id="AGCU01011166">
    <property type="status" value="NOT_ANNOTATED_CDS"/>
    <property type="molecule type" value="Genomic_DNA"/>
</dbReference>
<dbReference type="Pfam" id="PF07654">
    <property type="entry name" value="C1-set"/>
    <property type="match status" value="5"/>
</dbReference>
<dbReference type="FunFam" id="2.60.40.10:FF:000998">
    <property type="entry name" value="Immunoglobulin heavy constant epsilon"/>
    <property type="match status" value="1"/>
</dbReference>
<proteinExistence type="predicted"/>
<dbReference type="FunFam" id="2.60.40.10:FF:000463">
    <property type="entry name" value="Immunoglobulin heavy constant gamma 1"/>
    <property type="match status" value="1"/>
</dbReference>
<feature type="domain" description="Ig-like" evidence="3">
    <location>
        <begin position="332"/>
        <end position="433"/>
    </location>
</feature>
<dbReference type="STRING" id="13735.ENSPSIP00000007443"/>
<dbReference type="SUPFAM" id="SSF48726">
    <property type="entry name" value="Immunoglobulin"/>
    <property type="match status" value="5"/>
</dbReference>
<name>K7FHD3_PELSI</name>
<evidence type="ECO:0000259" key="3">
    <source>
        <dbReference type="PROSITE" id="PS50835"/>
    </source>
</evidence>
<feature type="region of interest" description="Disordered" evidence="2">
    <location>
        <begin position="160"/>
        <end position="184"/>
    </location>
</feature>
<evidence type="ECO:0000256" key="2">
    <source>
        <dbReference type="SAM" id="MobiDB-lite"/>
    </source>
</evidence>
<dbReference type="GeneTree" id="ENSGT00940000161491"/>
<feature type="domain" description="Ig-like" evidence="3">
    <location>
        <begin position="119"/>
        <end position="215"/>
    </location>
</feature>
<feature type="domain" description="Ig-like" evidence="3">
    <location>
        <begin position="7"/>
        <end position="111"/>
    </location>
</feature>
<keyword evidence="1" id="KW-0393">Immunoglobulin domain</keyword>
<dbReference type="Ensembl" id="ENSPSIT00000007484.1">
    <property type="protein sequence ID" value="ENSPSIP00000007443.1"/>
    <property type="gene ID" value="ENSPSIG00000006828.1"/>
</dbReference>
<keyword evidence="5" id="KW-1185">Reference proteome</keyword>
<evidence type="ECO:0000256" key="1">
    <source>
        <dbReference type="ARBA" id="ARBA00023319"/>
    </source>
</evidence>
<feature type="compositionally biased region" description="Polar residues" evidence="2">
    <location>
        <begin position="171"/>
        <end position="184"/>
    </location>
</feature>